<evidence type="ECO:0000256" key="1">
    <source>
        <dbReference type="SAM" id="MobiDB-lite"/>
    </source>
</evidence>
<dbReference type="VEuPathDB" id="VectorBase:AMEC000902"/>
<organism evidence="2 3">
    <name type="scientific">Anopheles melas</name>
    <dbReference type="NCBI Taxonomy" id="34690"/>
    <lineage>
        <taxon>Eukaryota</taxon>
        <taxon>Metazoa</taxon>
        <taxon>Ecdysozoa</taxon>
        <taxon>Arthropoda</taxon>
        <taxon>Hexapoda</taxon>
        <taxon>Insecta</taxon>
        <taxon>Pterygota</taxon>
        <taxon>Neoptera</taxon>
        <taxon>Endopterygota</taxon>
        <taxon>Diptera</taxon>
        <taxon>Nematocera</taxon>
        <taxon>Culicoidea</taxon>
        <taxon>Culicidae</taxon>
        <taxon>Anophelinae</taxon>
        <taxon>Anopheles</taxon>
    </lineage>
</organism>
<dbReference type="Proteomes" id="UP000075902">
    <property type="component" value="Unassembled WGS sequence"/>
</dbReference>
<protein>
    <submittedName>
        <fullName evidence="2">Uncharacterized protein</fullName>
    </submittedName>
</protein>
<evidence type="ECO:0000313" key="2">
    <source>
        <dbReference type="EnsemblMetazoa" id="AMEC000902-PA"/>
    </source>
</evidence>
<dbReference type="EnsemblMetazoa" id="AMEC000902-RA">
    <property type="protein sequence ID" value="AMEC000902-PA"/>
    <property type="gene ID" value="AMEC000902"/>
</dbReference>
<sequence>MQSTYVSIWLFCNRPRFSKPGKTVTLREAIWLRSNRPRNIRGSRKPWPRRELRGPYSFSAARTWAARAAGCGSIRTSRSATVATRTSSPGSPTMVVARRTA</sequence>
<reference evidence="3" key="1">
    <citation type="submission" date="2014-01" db="EMBL/GenBank/DDBJ databases">
        <title>The Genome Sequence of Anopheles melas CM1001059_A (V2).</title>
        <authorList>
            <consortium name="The Broad Institute Genomics Platform"/>
            <person name="Neafsey D.E."/>
            <person name="Besansky N."/>
            <person name="Howell P."/>
            <person name="Walton C."/>
            <person name="Young S.K."/>
            <person name="Zeng Q."/>
            <person name="Gargeya S."/>
            <person name="Fitzgerald M."/>
            <person name="Haas B."/>
            <person name="Abouelleil A."/>
            <person name="Allen A.W."/>
            <person name="Alvarado L."/>
            <person name="Arachchi H.M."/>
            <person name="Berlin A.M."/>
            <person name="Chapman S.B."/>
            <person name="Gainer-Dewar J."/>
            <person name="Goldberg J."/>
            <person name="Griggs A."/>
            <person name="Gujja S."/>
            <person name="Hansen M."/>
            <person name="Howarth C."/>
            <person name="Imamovic A."/>
            <person name="Ireland A."/>
            <person name="Larimer J."/>
            <person name="McCowan C."/>
            <person name="Murphy C."/>
            <person name="Pearson M."/>
            <person name="Poon T.W."/>
            <person name="Priest M."/>
            <person name="Roberts A."/>
            <person name="Saif S."/>
            <person name="Shea T."/>
            <person name="Sisk P."/>
            <person name="Sykes S."/>
            <person name="Wortman J."/>
            <person name="Nusbaum C."/>
            <person name="Birren B."/>
        </authorList>
    </citation>
    <scope>NUCLEOTIDE SEQUENCE [LARGE SCALE GENOMIC DNA]</scope>
    <source>
        <strain evidence="3">CM1001059</strain>
    </source>
</reference>
<evidence type="ECO:0000313" key="3">
    <source>
        <dbReference type="Proteomes" id="UP000075902"/>
    </source>
</evidence>
<dbReference type="AlphaFoldDB" id="A0A182TEJ0"/>
<proteinExistence type="predicted"/>
<feature type="region of interest" description="Disordered" evidence="1">
    <location>
        <begin position="79"/>
        <end position="101"/>
    </location>
</feature>
<accession>A0A182TEJ0</accession>
<name>A0A182TEJ0_9DIPT</name>
<keyword evidence="3" id="KW-1185">Reference proteome</keyword>
<feature type="compositionally biased region" description="Low complexity" evidence="1">
    <location>
        <begin position="79"/>
        <end position="88"/>
    </location>
</feature>
<reference evidence="2" key="2">
    <citation type="submission" date="2020-05" db="UniProtKB">
        <authorList>
            <consortium name="EnsemblMetazoa"/>
        </authorList>
    </citation>
    <scope>IDENTIFICATION</scope>
    <source>
        <strain evidence="2">CM1001059</strain>
    </source>
</reference>